<protein>
    <recommendedName>
        <fullName evidence="1">PAS domain-containing protein</fullName>
    </recommendedName>
</protein>
<dbReference type="PROSITE" id="PS50112">
    <property type="entry name" value="PAS"/>
    <property type="match status" value="1"/>
</dbReference>
<dbReference type="InterPro" id="IPR000014">
    <property type="entry name" value="PAS"/>
</dbReference>
<dbReference type="RefSeq" id="WP_209211915.1">
    <property type="nucleotide sequence ID" value="NZ_JAFFZM010000010.1"/>
</dbReference>
<comment type="caution">
    <text evidence="2">The sequence shown here is derived from an EMBL/GenBank/DDBJ whole genome shotgun (WGS) entry which is preliminary data.</text>
</comment>
<dbReference type="SUPFAM" id="SSF55785">
    <property type="entry name" value="PYP-like sensor domain (PAS domain)"/>
    <property type="match status" value="1"/>
</dbReference>
<keyword evidence="3" id="KW-1185">Reference proteome</keyword>
<feature type="domain" description="PAS" evidence="1">
    <location>
        <begin position="19"/>
        <end position="63"/>
    </location>
</feature>
<dbReference type="InterPro" id="IPR035965">
    <property type="entry name" value="PAS-like_dom_sf"/>
</dbReference>
<dbReference type="Proteomes" id="UP000721954">
    <property type="component" value="Unassembled WGS sequence"/>
</dbReference>
<evidence type="ECO:0000313" key="2">
    <source>
        <dbReference type="EMBL" id="MBO8200279.1"/>
    </source>
</evidence>
<dbReference type="EMBL" id="JAFFZM010000010">
    <property type="protein sequence ID" value="MBO8200279.1"/>
    <property type="molecule type" value="Genomic_DNA"/>
</dbReference>
<sequence>MGSEPYAGRTAWRVKTPGTAETLVAVRGCLPTAAVAVDARGTVAHWSAGARALFGHRRKDALGAAAGELLPVTGALNAAARPGDHHWLAGIGDLAGSGEAMAGRARVPAPGGARADVLWWGYPMAAPAPFRLLVLATGAARLQRQRALRGTRVVPGFGPYGWFPEGADLGGRLPRMLGRAEPQVVAPVLARIRELGCPVVEVHRPVDRDDPALTVLNAQVSGGCAERSHPPE</sequence>
<evidence type="ECO:0000313" key="3">
    <source>
        <dbReference type="Proteomes" id="UP000721954"/>
    </source>
</evidence>
<organism evidence="2 3">
    <name type="scientific">Streptomyces smyrnaeus</name>
    <dbReference type="NCBI Taxonomy" id="1387713"/>
    <lineage>
        <taxon>Bacteria</taxon>
        <taxon>Bacillati</taxon>
        <taxon>Actinomycetota</taxon>
        <taxon>Actinomycetes</taxon>
        <taxon>Kitasatosporales</taxon>
        <taxon>Streptomycetaceae</taxon>
        <taxon>Streptomyces</taxon>
    </lineage>
</organism>
<gene>
    <name evidence="2" type="ORF">JW613_18515</name>
</gene>
<accession>A0ABS3XY00</accession>
<dbReference type="CDD" id="cd00130">
    <property type="entry name" value="PAS"/>
    <property type="match status" value="1"/>
</dbReference>
<reference evidence="2 3" key="1">
    <citation type="submission" date="2021-02" db="EMBL/GenBank/DDBJ databases">
        <title>Streptomyces spirodelae sp. nov., isolated from duckweed.</title>
        <authorList>
            <person name="Saimee Y."/>
            <person name="Duangmal K."/>
        </authorList>
    </citation>
    <scope>NUCLEOTIDE SEQUENCE [LARGE SCALE GENOMIC DNA]</scope>
    <source>
        <strain evidence="2 3">DSM 42105</strain>
    </source>
</reference>
<proteinExistence type="predicted"/>
<dbReference type="GeneID" id="96260611"/>
<name>A0ABS3XY00_9ACTN</name>
<evidence type="ECO:0000259" key="1">
    <source>
        <dbReference type="PROSITE" id="PS50112"/>
    </source>
</evidence>